<accession>A0A806KKC6</accession>
<dbReference type="EMBL" id="JQ844236">
    <property type="protein sequence ID" value="AGS53550.1"/>
    <property type="molecule type" value="Genomic_DNA"/>
</dbReference>
<sequence length="153" mass="18163">MEFFSKNPIEYENPTIMHLVDYNTFFEQYRKKCGRPETKWEDLNVSFKAKSQLVETAVGFNFFSYIIDLKQWSATDNERIKFRDSKETEKDILPYLQLGENDFDPIEVYAYYIGLAINNMHQGTIYTKYLLSYPVMYEKTQGTSYGRALEKAF</sequence>
<dbReference type="AlphaFoldDB" id="A0A806KKC6"/>
<protein>
    <submittedName>
        <fullName evidence="1">Uncharacterized protein</fullName>
    </submittedName>
</protein>
<evidence type="ECO:0000313" key="1">
    <source>
        <dbReference type="EMBL" id="AGS53550.1"/>
    </source>
</evidence>
<name>A0A806KKC6_9BACT</name>
<organism evidence="1">
    <name type="scientific">uncultured bacterium contig00062</name>
    <dbReference type="NCBI Taxonomy" id="1181545"/>
    <lineage>
        <taxon>Bacteria</taxon>
        <taxon>environmental samples</taxon>
    </lineage>
</organism>
<reference evidence="1" key="1">
    <citation type="submission" date="2012-03" db="EMBL/GenBank/DDBJ databases">
        <title>Functional metagenomics reveals considerable lignocellulase gene clusters in the gut microbiome of a wood-feeding higher termite.</title>
        <authorList>
            <person name="Liu N."/>
        </authorList>
    </citation>
    <scope>NUCLEOTIDE SEQUENCE</scope>
</reference>
<proteinExistence type="predicted"/>